<dbReference type="Proteomes" id="UP000694941">
    <property type="component" value="Unplaced"/>
</dbReference>
<reference evidence="3" key="1">
    <citation type="submission" date="2025-08" db="UniProtKB">
        <authorList>
            <consortium name="RefSeq"/>
        </authorList>
    </citation>
    <scope>IDENTIFICATION</scope>
    <source>
        <tissue evidence="3">Muscle</tissue>
    </source>
</reference>
<feature type="region of interest" description="Disordered" evidence="1">
    <location>
        <begin position="146"/>
        <end position="165"/>
    </location>
</feature>
<evidence type="ECO:0000313" key="3">
    <source>
        <dbReference type="RefSeq" id="XP_013778763.1"/>
    </source>
</evidence>
<dbReference type="GeneID" id="106463294"/>
<sequence length="743" mass="83480">MVCNICGSQGCHVGCGDVSIKMMYWECMECATVSSKVDERRSSLATPINTDVVEVESAHEVLNLETSPDKDTFGRKQQFPKEGVPTKKNKKKKKKKKKKSTSPTPTLVTLKKTKKKNSSSKDDNKLFPGKMEWTYGEVEQLKSFTTQAERTAEAQESSKVEKLPVTSSVQLARKKLAQESRRGNKRKRSHSRTEENSVLMCKKKKQTEPLGCKRSVIGNVGTLQDTSQTLKKKTWAFNEETLANCESSKAPLPKSLNSDNHISAHSTETSNNGCVIVKFKKSEMYFNNRLNNIESTTDNSNVEINHAKSLSIGNSKVDCTRAIETSVSQTNKTKNEETSVCRTNKTKNEKTSVCRTNKTKKKNNKDRSKFIGSDNKSSVENSNIIQTNIANTILSFKVPKKNKLLERSSVLSLQNVPCGTFNPSYSSEMKINPSVNIKSIEHIPISCKKNFSALINHEMSSLDILNQLEFKIRDSSTVGQKDSCILEVFRKENKKTGPSVKVGCYTIPLHSNCKDRCKDNNTSKKKRLLSEEQAITLMVPENRDCQLKMPQTARKSFPRTRVSFPIKLSHQKAKPKETLTYEDFIKQITRVSSSSVKEISRVKTPKSVTKSSFKKKDTCTKSKSSQIVDVSVVRKHGRKSVKKSSSNKKHYSKQLSILDFVVKSALPMFLKQQNSKDEPQPSTSSYCVSYMDGNNDTTEEVRSPPDEESHSKMIRCLHYPKDIPDIIKSHVSAGPSHQCSVPY</sequence>
<keyword evidence="2" id="KW-1185">Reference proteome</keyword>
<feature type="region of interest" description="Disordered" evidence="1">
    <location>
        <begin position="176"/>
        <end position="198"/>
    </location>
</feature>
<evidence type="ECO:0000256" key="1">
    <source>
        <dbReference type="SAM" id="MobiDB-lite"/>
    </source>
</evidence>
<proteinExistence type="predicted"/>
<protein>
    <submittedName>
        <fullName evidence="3">Uncharacterized protein LOC106463294 isoform X1</fullName>
    </submittedName>
</protein>
<feature type="compositionally biased region" description="Low complexity" evidence="1">
    <location>
        <begin position="101"/>
        <end position="110"/>
    </location>
</feature>
<organism evidence="2 3">
    <name type="scientific">Limulus polyphemus</name>
    <name type="common">Atlantic horseshoe crab</name>
    <dbReference type="NCBI Taxonomy" id="6850"/>
    <lineage>
        <taxon>Eukaryota</taxon>
        <taxon>Metazoa</taxon>
        <taxon>Ecdysozoa</taxon>
        <taxon>Arthropoda</taxon>
        <taxon>Chelicerata</taxon>
        <taxon>Merostomata</taxon>
        <taxon>Xiphosura</taxon>
        <taxon>Limulidae</taxon>
        <taxon>Limulus</taxon>
    </lineage>
</organism>
<feature type="region of interest" description="Disordered" evidence="1">
    <location>
        <begin position="63"/>
        <end position="128"/>
    </location>
</feature>
<accession>A0ABM1BBP0</accession>
<dbReference type="RefSeq" id="XP_013778763.1">
    <property type="nucleotide sequence ID" value="XM_013923309.2"/>
</dbReference>
<name>A0ABM1BBP0_LIMPO</name>
<feature type="compositionally biased region" description="Basic and acidic residues" evidence="1">
    <location>
        <begin position="150"/>
        <end position="162"/>
    </location>
</feature>
<feature type="compositionally biased region" description="Basic and acidic residues" evidence="1">
    <location>
        <begin position="699"/>
        <end position="710"/>
    </location>
</feature>
<feature type="region of interest" description="Disordered" evidence="1">
    <location>
        <begin position="691"/>
        <end position="710"/>
    </location>
</feature>
<evidence type="ECO:0000313" key="2">
    <source>
        <dbReference type="Proteomes" id="UP000694941"/>
    </source>
</evidence>
<gene>
    <name evidence="3" type="primary">LOC106463294</name>
</gene>
<feature type="compositionally biased region" description="Basic residues" evidence="1">
    <location>
        <begin position="87"/>
        <end position="100"/>
    </location>
</feature>